<accession>A0A4R4E4C1</accession>
<evidence type="ECO:0000313" key="1">
    <source>
        <dbReference type="EMBL" id="TCZ73550.1"/>
    </source>
</evidence>
<evidence type="ECO:0000313" key="2">
    <source>
        <dbReference type="Proteomes" id="UP000295418"/>
    </source>
</evidence>
<proteinExistence type="predicted"/>
<name>A0A4R4E4C1_9BACL</name>
<reference evidence="1 2" key="1">
    <citation type="submission" date="2019-03" db="EMBL/GenBank/DDBJ databases">
        <authorList>
            <person name="Kim M.K.M."/>
        </authorList>
    </citation>
    <scope>NUCLEOTIDE SEQUENCE [LARGE SCALE GENOMIC DNA]</scope>
    <source>
        <strain evidence="1 2">18JY21-1</strain>
    </source>
</reference>
<gene>
    <name evidence="1" type="ORF">E0485_20805</name>
</gene>
<keyword evidence="2" id="KW-1185">Reference proteome</keyword>
<dbReference type="RefSeq" id="WP_132419997.1">
    <property type="nucleotide sequence ID" value="NZ_SKFG01000031.1"/>
</dbReference>
<comment type="caution">
    <text evidence="1">The sequence shown here is derived from an EMBL/GenBank/DDBJ whole genome shotgun (WGS) entry which is preliminary data.</text>
</comment>
<dbReference type="EMBL" id="SKFG01000031">
    <property type="protein sequence ID" value="TCZ73550.1"/>
    <property type="molecule type" value="Genomic_DNA"/>
</dbReference>
<protein>
    <submittedName>
        <fullName evidence="1">Uncharacterized protein</fullName>
    </submittedName>
</protein>
<organism evidence="1 2">
    <name type="scientific">Paenibacillus albiflavus</name>
    <dbReference type="NCBI Taxonomy" id="2545760"/>
    <lineage>
        <taxon>Bacteria</taxon>
        <taxon>Bacillati</taxon>
        <taxon>Bacillota</taxon>
        <taxon>Bacilli</taxon>
        <taxon>Bacillales</taxon>
        <taxon>Paenibacillaceae</taxon>
        <taxon>Paenibacillus</taxon>
    </lineage>
</organism>
<dbReference type="Proteomes" id="UP000295418">
    <property type="component" value="Unassembled WGS sequence"/>
</dbReference>
<sequence>MTIQIIDTTVSHSKEDGYIGHVVFQYADHTAKYEITLQSKNKKEWNYSLNFALESGKEEDILFVDEQLEEDDELFDYLVDAVVSKL</sequence>
<dbReference type="OrthoDB" id="2665115at2"/>
<dbReference type="AlphaFoldDB" id="A0A4R4E4C1"/>